<dbReference type="AlphaFoldDB" id="A0A9Q9C7Y6"/>
<evidence type="ECO:0000313" key="5">
    <source>
        <dbReference type="Proteomes" id="UP001217963"/>
    </source>
</evidence>
<protein>
    <submittedName>
        <fullName evidence="2">Uncharacterized protein</fullName>
    </submittedName>
</protein>
<evidence type="ECO:0000256" key="1">
    <source>
        <dbReference type="SAM" id="SignalP"/>
    </source>
</evidence>
<feature type="signal peptide" evidence="1">
    <location>
        <begin position="1"/>
        <end position="19"/>
    </location>
</feature>
<reference evidence="3 5" key="2">
    <citation type="submission" date="2023-02" db="EMBL/GenBank/DDBJ databases">
        <title>Encephalitozoon hellem ATCC 50451 complete genome.</title>
        <authorList>
            <person name="Mascarenhas dos Santos A.C."/>
            <person name="Julian A.T."/>
            <person name="Pombert J.-F."/>
        </authorList>
    </citation>
    <scope>NUCLEOTIDE SEQUENCE [LARGE SCALE GENOMIC DNA]</scope>
    <source>
        <strain evidence="3 5">ATCC 50451</strain>
    </source>
</reference>
<dbReference type="EMBL" id="CP119066">
    <property type="protein sequence ID" value="WEL38557.1"/>
    <property type="molecule type" value="Genomic_DNA"/>
</dbReference>
<gene>
    <name evidence="2" type="ORF">GPU96_05g08390</name>
    <name evidence="3" type="ORF">PFJ87_05g00250</name>
</gene>
<sequence length="68" mass="7778">MRVTHCILFINLCIAQTLTNTDNKNLLEAEALEKKLLHAEDILMMEHLKEQGFTVYPNKTPGSTNNTY</sequence>
<reference evidence="2" key="1">
    <citation type="submission" date="2021-05" db="EMBL/GenBank/DDBJ databases">
        <title>Encephalitozoon hellem ATCC 50604 Complete Genome.</title>
        <authorList>
            <person name="Mascarenhas dos Santos A.C."/>
            <person name="Julian A.T."/>
            <person name="Pombert J.-F."/>
        </authorList>
    </citation>
    <scope>NUCLEOTIDE SEQUENCE</scope>
    <source>
        <strain evidence="2">ATCC 50604</strain>
    </source>
</reference>
<feature type="chain" id="PRO_5040107252" evidence="1">
    <location>
        <begin position="20"/>
        <end position="68"/>
    </location>
</feature>
<dbReference type="EMBL" id="CP075151">
    <property type="protein sequence ID" value="UTX43100.1"/>
    <property type="molecule type" value="Genomic_DNA"/>
</dbReference>
<organism evidence="2 4">
    <name type="scientific">Encephalitozoon hellem</name>
    <name type="common">Microsporidian parasite</name>
    <dbReference type="NCBI Taxonomy" id="27973"/>
    <lineage>
        <taxon>Eukaryota</taxon>
        <taxon>Fungi</taxon>
        <taxon>Fungi incertae sedis</taxon>
        <taxon>Microsporidia</taxon>
        <taxon>Unikaryonidae</taxon>
        <taxon>Encephalitozoon</taxon>
    </lineage>
</organism>
<evidence type="ECO:0000313" key="4">
    <source>
        <dbReference type="Proteomes" id="UP001059546"/>
    </source>
</evidence>
<evidence type="ECO:0000313" key="2">
    <source>
        <dbReference type="EMBL" id="UTX43100.1"/>
    </source>
</evidence>
<dbReference type="Proteomes" id="UP001059546">
    <property type="component" value="Chromosome V"/>
</dbReference>
<dbReference type="Proteomes" id="UP001217963">
    <property type="component" value="Chromosome V"/>
</dbReference>
<accession>A0A9Q9C7Y6</accession>
<evidence type="ECO:0000313" key="3">
    <source>
        <dbReference type="EMBL" id="WEL38557.1"/>
    </source>
</evidence>
<dbReference type="OrthoDB" id="10457484at2759"/>
<keyword evidence="5" id="KW-1185">Reference proteome</keyword>
<keyword evidence="1" id="KW-0732">Signal</keyword>
<name>A0A9Q9C7Y6_ENCHE</name>
<proteinExistence type="predicted"/>